<sequence>MPPLSLSFQERKEDLISDGPVQGARSITGGGSMKDSAALKSSFYTLQRDQGEWDEIDEDEMSGASMIGLTTPPLPSPATCLPAHTFLQQPF</sequence>
<evidence type="ECO:0000256" key="1">
    <source>
        <dbReference type="SAM" id="MobiDB-lite"/>
    </source>
</evidence>
<dbReference type="EMBL" id="JAFIRN010000012">
    <property type="protein sequence ID" value="KAG5838369.1"/>
    <property type="molecule type" value="Genomic_DNA"/>
</dbReference>
<comment type="caution">
    <text evidence="2">The sequence shown here is derived from an EMBL/GenBank/DDBJ whole genome shotgun (WGS) entry which is preliminary data.</text>
</comment>
<reference evidence="2" key="1">
    <citation type="submission" date="2021-01" db="EMBL/GenBank/DDBJ databases">
        <title>A chromosome-scale assembly of European eel, Anguilla anguilla.</title>
        <authorList>
            <person name="Henkel C."/>
            <person name="Jong-Raadsen S.A."/>
            <person name="Dufour S."/>
            <person name="Weltzien F.-A."/>
            <person name="Palstra A.P."/>
            <person name="Pelster B."/>
            <person name="Spaink H.P."/>
            <person name="Van Den Thillart G.E."/>
            <person name="Jansen H."/>
            <person name="Zahm M."/>
            <person name="Klopp C."/>
            <person name="Cedric C."/>
            <person name="Louis A."/>
            <person name="Berthelot C."/>
            <person name="Parey E."/>
            <person name="Roest Crollius H."/>
            <person name="Montfort J."/>
            <person name="Robinson-Rechavi M."/>
            <person name="Bucao C."/>
            <person name="Bouchez O."/>
            <person name="Gislard M."/>
            <person name="Lluch J."/>
            <person name="Milhes M."/>
            <person name="Lampietro C."/>
            <person name="Lopez Roques C."/>
            <person name="Donnadieu C."/>
            <person name="Braasch I."/>
            <person name="Desvignes T."/>
            <person name="Postlethwait J."/>
            <person name="Bobe J."/>
            <person name="Guiguen Y."/>
            <person name="Dirks R."/>
        </authorList>
    </citation>
    <scope>NUCLEOTIDE SEQUENCE</scope>
    <source>
        <strain evidence="2">Tag_6206</strain>
        <tissue evidence="2">Liver</tissue>
    </source>
</reference>
<gene>
    <name evidence="2" type="ORF">ANANG_G00223000</name>
</gene>
<dbReference type="Proteomes" id="UP001044222">
    <property type="component" value="Chromosome 12"/>
</dbReference>
<accession>A0A9D3LWN2</accession>
<organism evidence="2 3">
    <name type="scientific">Anguilla anguilla</name>
    <name type="common">European freshwater eel</name>
    <name type="synonym">Muraena anguilla</name>
    <dbReference type="NCBI Taxonomy" id="7936"/>
    <lineage>
        <taxon>Eukaryota</taxon>
        <taxon>Metazoa</taxon>
        <taxon>Chordata</taxon>
        <taxon>Craniata</taxon>
        <taxon>Vertebrata</taxon>
        <taxon>Euteleostomi</taxon>
        <taxon>Actinopterygii</taxon>
        <taxon>Neopterygii</taxon>
        <taxon>Teleostei</taxon>
        <taxon>Anguilliformes</taxon>
        <taxon>Anguillidae</taxon>
        <taxon>Anguilla</taxon>
    </lineage>
</organism>
<feature type="region of interest" description="Disordered" evidence="1">
    <location>
        <begin position="14"/>
        <end position="33"/>
    </location>
</feature>
<keyword evidence="3" id="KW-1185">Reference proteome</keyword>
<evidence type="ECO:0000313" key="3">
    <source>
        <dbReference type="Proteomes" id="UP001044222"/>
    </source>
</evidence>
<dbReference type="AlphaFoldDB" id="A0A9D3LWN2"/>
<name>A0A9D3LWN2_ANGAN</name>
<proteinExistence type="predicted"/>
<protein>
    <submittedName>
        <fullName evidence="2">Uncharacterized protein</fullName>
    </submittedName>
</protein>
<evidence type="ECO:0000313" key="2">
    <source>
        <dbReference type="EMBL" id="KAG5838369.1"/>
    </source>
</evidence>